<name>A0A1M5FQL5_9GAMM</name>
<dbReference type="GO" id="GO:0016509">
    <property type="term" value="F:long-chain (3S)-3-hydroxyacyl-CoA dehydrogenase (NAD+) activity"/>
    <property type="evidence" value="ECO:0007669"/>
    <property type="project" value="TreeGrafter"/>
</dbReference>
<dbReference type="InterPro" id="IPR006176">
    <property type="entry name" value="3-OHacyl-CoA_DH_NAD-bd"/>
</dbReference>
<dbReference type="PANTHER" id="PTHR43612:SF3">
    <property type="entry name" value="TRIFUNCTIONAL ENZYME SUBUNIT ALPHA, MITOCHONDRIAL"/>
    <property type="match status" value="1"/>
</dbReference>
<dbReference type="EMBL" id="FQVA01000004">
    <property type="protein sequence ID" value="SHF93719.1"/>
    <property type="molecule type" value="Genomic_DNA"/>
</dbReference>
<dbReference type="Pfam" id="PF00725">
    <property type="entry name" value="3HCDH"/>
    <property type="match status" value="1"/>
</dbReference>
<accession>A0A1M5FQL5</accession>
<dbReference type="InterPro" id="IPR008927">
    <property type="entry name" value="6-PGluconate_DH-like_C_sf"/>
</dbReference>
<dbReference type="InterPro" id="IPR001753">
    <property type="entry name" value="Enoyl-CoA_hydra/iso"/>
</dbReference>
<dbReference type="GO" id="GO:0006635">
    <property type="term" value="P:fatty acid beta-oxidation"/>
    <property type="evidence" value="ECO:0007669"/>
    <property type="project" value="UniProtKB-UniPathway"/>
</dbReference>
<dbReference type="FunFam" id="3.40.50.720:FF:000009">
    <property type="entry name" value="Fatty oxidation complex, alpha subunit"/>
    <property type="match status" value="1"/>
</dbReference>
<evidence type="ECO:0000313" key="14">
    <source>
        <dbReference type="Proteomes" id="UP000184170"/>
    </source>
</evidence>
<keyword evidence="3" id="KW-0276">Fatty acid metabolism</keyword>
<keyword evidence="14" id="KW-1185">Reference proteome</keyword>
<dbReference type="FunFam" id="1.10.1040.50:FF:000005">
    <property type="entry name" value="Probable 3-hydroxyacyl-CoA dehydrogenase"/>
    <property type="match status" value="1"/>
</dbReference>
<keyword evidence="7" id="KW-0443">Lipid metabolism</keyword>
<evidence type="ECO:0000256" key="2">
    <source>
        <dbReference type="ARBA" id="ARBA00007005"/>
    </source>
</evidence>
<evidence type="ECO:0000256" key="4">
    <source>
        <dbReference type="ARBA" id="ARBA00022963"/>
    </source>
</evidence>
<comment type="catalytic activity">
    <reaction evidence="10">
        <text>a (3S)-3-hydroxyacyl-CoA + NAD(+) = a 3-oxoacyl-CoA + NADH + H(+)</text>
        <dbReference type="Rhea" id="RHEA:22432"/>
        <dbReference type="ChEBI" id="CHEBI:15378"/>
        <dbReference type="ChEBI" id="CHEBI:57318"/>
        <dbReference type="ChEBI" id="CHEBI:57540"/>
        <dbReference type="ChEBI" id="CHEBI:57945"/>
        <dbReference type="ChEBI" id="CHEBI:90726"/>
        <dbReference type="EC" id="1.1.1.35"/>
    </reaction>
</comment>
<dbReference type="GO" id="GO:0004300">
    <property type="term" value="F:enoyl-CoA hydratase activity"/>
    <property type="evidence" value="ECO:0007669"/>
    <property type="project" value="TreeGrafter"/>
</dbReference>
<evidence type="ECO:0000256" key="8">
    <source>
        <dbReference type="ARBA" id="ARBA00023239"/>
    </source>
</evidence>
<gene>
    <name evidence="13" type="ORF">SAMN04487965_3004</name>
</gene>
<keyword evidence="5" id="KW-0560">Oxidoreductase</keyword>
<reference evidence="14" key="1">
    <citation type="submission" date="2016-11" db="EMBL/GenBank/DDBJ databases">
        <authorList>
            <person name="Varghese N."/>
            <person name="Submissions S."/>
        </authorList>
    </citation>
    <scope>NUCLEOTIDE SEQUENCE [LARGE SCALE GENOMIC DNA]</scope>
    <source>
        <strain evidence="14">CGMCC 1.7063</strain>
    </source>
</reference>
<dbReference type="InterPro" id="IPR006108">
    <property type="entry name" value="3HC_DH_C"/>
</dbReference>
<evidence type="ECO:0000256" key="9">
    <source>
        <dbReference type="ARBA" id="ARBA00023268"/>
    </source>
</evidence>
<feature type="domain" description="3-hydroxyacyl-CoA dehydrogenase NAD binding" evidence="12">
    <location>
        <begin position="327"/>
        <end position="504"/>
    </location>
</feature>
<keyword evidence="8" id="KW-0456">Lyase</keyword>
<proteinExistence type="inferred from homology"/>
<dbReference type="SUPFAM" id="SSF48179">
    <property type="entry name" value="6-phosphogluconate dehydrogenase C-terminal domain-like"/>
    <property type="match status" value="2"/>
</dbReference>
<protein>
    <submittedName>
        <fullName evidence="13">3-hydroxyacyl-CoA dehydrogenase / enoyl-CoA hydratase / 3-hydroxybutyryl-CoA epimerase</fullName>
    </submittedName>
</protein>
<evidence type="ECO:0000256" key="5">
    <source>
        <dbReference type="ARBA" id="ARBA00023002"/>
    </source>
</evidence>
<dbReference type="CDD" id="cd06558">
    <property type="entry name" value="crotonase-like"/>
    <property type="match status" value="1"/>
</dbReference>
<dbReference type="STRING" id="494016.SAMN04487965_3004"/>
<dbReference type="Pfam" id="PF02737">
    <property type="entry name" value="3HCDH_N"/>
    <property type="match status" value="1"/>
</dbReference>
<dbReference type="SUPFAM" id="SSF52096">
    <property type="entry name" value="ClpP/crotonase"/>
    <property type="match status" value="1"/>
</dbReference>
<keyword evidence="6" id="KW-0520">NAD</keyword>
<evidence type="ECO:0000256" key="10">
    <source>
        <dbReference type="ARBA" id="ARBA00049556"/>
    </source>
</evidence>
<evidence type="ECO:0000256" key="6">
    <source>
        <dbReference type="ARBA" id="ARBA00023027"/>
    </source>
</evidence>
<evidence type="ECO:0000259" key="11">
    <source>
        <dbReference type="Pfam" id="PF00725"/>
    </source>
</evidence>
<dbReference type="SUPFAM" id="SSF51735">
    <property type="entry name" value="NAD(P)-binding Rossmann-fold domains"/>
    <property type="match status" value="1"/>
</dbReference>
<dbReference type="AlphaFoldDB" id="A0A1M5FQL5"/>
<dbReference type="Gene3D" id="3.90.226.10">
    <property type="entry name" value="2-enoyl-CoA Hydratase, Chain A, domain 1"/>
    <property type="match status" value="1"/>
</dbReference>
<organism evidence="13 14">
    <name type="scientific">Microbulbifer donghaiensis</name>
    <dbReference type="NCBI Taxonomy" id="494016"/>
    <lineage>
        <taxon>Bacteria</taxon>
        <taxon>Pseudomonadati</taxon>
        <taxon>Pseudomonadota</taxon>
        <taxon>Gammaproteobacteria</taxon>
        <taxon>Cellvibrionales</taxon>
        <taxon>Microbulbiferaceae</taxon>
        <taxon>Microbulbifer</taxon>
    </lineage>
</organism>
<evidence type="ECO:0000256" key="1">
    <source>
        <dbReference type="ARBA" id="ARBA00005005"/>
    </source>
</evidence>
<feature type="domain" description="3-hydroxyacyl-CoA dehydrogenase C-terminal" evidence="11">
    <location>
        <begin position="507"/>
        <end position="606"/>
    </location>
</feature>
<dbReference type="Gene3D" id="3.40.50.720">
    <property type="entry name" value="NAD(P)-binding Rossmann-like Domain"/>
    <property type="match status" value="1"/>
</dbReference>
<evidence type="ECO:0000313" key="13">
    <source>
        <dbReference type="EMBL" id="SHF93719.1"/>
    </source>
</evidence>
<comment type="similarity">
    <text evidence="2">In the central section; belongs to the 3-hydroxyacyl-CoA dehydrogenase family.</text>
</comment>
<sequence>MKSIRLEKDSDNIIHLILDNPNASANVMDRDFAVSLREAAERLKKDDYVGIIVRSAKKTFFAGGDLNWLYAADREEAAEFFAYCEALKAELRWLESHGKPVVAAINGAALGGGWELALSCHHRIAIDSPAVKIGLPEVTLGLLPGGGGCVRMPRLLGMQNALPYLLEGKQVGPQQALEAGLIHQTAKDADELLEHARAFVLANADTEVQQPWDQPGYRMPGGDARNPKNAQLLVVAPAMLQQKTKGCFPAPEAILATVVEGSQVDFDTASRIESRYFVELACGQVAKNMIGTLWFGLNAIKSGASLPEAARSSLSKNDGETTPLRRIGILGAGMMGAGIAYACASKGVEVVLKDVSLEAAEKGKGYAEKSLQKRLQRGRIDEPRMQAILSRIQPTDSAAELEGCELVIEAVFEDRELKAKVTAEAEEQLADSAVFASNTSTLPITGLAKASQRPKNFIGLHFFSPADKMPLVEIICGEQTSDETLARAFAFVLQIGKTPIVVNDSRGFFTSRVFGCFTNEGIAMLGEGVDPATIESAAALAGFPVGPLAVSDEVSLTLMSKIRQQTINDLQREGQPVPSHPADKVIDHMLELGRAGKAAGGGFYSYPEDAKKHLWQGLAKEFPAGEQPPFEDVKERLLFIMAIETLRCYEEQVLRSVRDANIGSIFGIGFPPWTGGALQYINQYGPEAFAQRARELAEQYGDRFAPPQTLVQMAEANLPLTDQ</sequence>
<keyword evidence="9" id="KW-0511">Multifunctional enzyme</keyword>
<dbReference type="PANTHER" id="PTHR43612">
    <property type="entry name" value="TRIFUNCTIONAL ENZYME SUBUNIT ALPHA"/>
    <property type="match status" value="1"/>
</dbReference>
<dbReference type="GO" id="GO:0070403">
    <property type="term" value="F:NAD+ binding"/>
    <property type="evidence" value="ECO:0007669"/>
    <property type="project" value="InterPro"/>
</dbReference>
<dbReference type="Gene3D" id="1.10.1040.50">
    <property type="match status" value="1"/>
</dbReference>
<dbReference type="InterPro" id="IPR050136">
    <property type="entry name" value="FA_oxidation_alpha_subunit"/>
</dbReference>
<evidence type="ECO:0000259" key="12">
    <source>
        <dbReference type="Pfam" id="PF02737"/>
    </source>
</evidence>
<dbReference type="Pfam" id="PF00378">
    <property type="entry name" value="ECH_1"/>
    <property type="match status" value="1"/>
</dbReference>
<comment type="pathway">
    <text evidence="1">Lipid metabolism; fatty acid beta-oxidation.</text>
</comment>
<dbReference type="InterPro" id="IPR029045">
    <property type="entry name" value="ClpP/crotonase-like_dom_sf"/>
</dbReference>
<dbReference type="InterPro" id="IPR036291">
    <property type="entry name" value="NAD(P)-bd_dom_sf"/>
</dbReference>
<dbReference type="OrthoDB" id="5389341at2"/>
<keyword evidence="4" id="KW-0442">Lipid degradation</keyword>
<dbReference type="RefSeq" id="WP_073276568.1">
    <property type="nucleotide sequence ID" value="NZ_FQVA01000004.1"/>
</dbReference>
<evidence type="ECO:0000256" key="3">
    <source>
        <dbReference type="ARBA" id="ARBA00022832"/>
    </source>
</evidence>
<dbReference type="UniPathway" id="UPA00659"/>
<evidence type="ECO:0000256" key="7">
    <source>
        <dbReference type="ARBA" id="ARBA00023098"/>
    </source>
</evidence>
<dbReference type="Proteomes" id="UP000184170">
    <property type="component" value="Unassembled WGS sequence"/>
</dbReference>